<dbReference type="AlphaFoldDB" id="A0A841BZ44"/>
<dbReference type="EMBL" id="JACHMN010000002">
    <property type="protein sequence ID" value="MBB5871990.1"/>
    <property type="molecule type" value="Genomic_DNA"/>
</dbReference>
<reference evidence="1 2" key="1">
    <citation type="submission" date="2020-08" db="EMBL/GenBank/DDBJ databases">
        <title>Sequencing the genomes of 1000 actinobacteria strains.</title>
        <authorList>
            <person name="Klenk H.-P."/>
        </authorList>
    </citation>
    <scope>NUCLEOTIDE SEQUENCE [LARGE SCALE GENOMIC DNA]</scope>
    <source>
        <strain evidence="1 2">DSM 45362</strain>
    </source>
</reference>
<protein>
    <recommendedName>
        <fullName evidence="3">Sigma-70 family RNA polymerase sigma factor</fullName>
    </recommendedName>
</protein>
<dbReference type="Proteomes" id="UP000587527">
    <property type="component" value="Unassembled WGS sequence"/>
</dbReference>
<evidence type="ECO:0000313" key="1">
    <source>
        <dbReference type="EMBL" id="MBB5871990.1"/>
    </source>
</evidence>
<keyword evidence="2" id="KW-1185">Reference proteome</keyword>
<organism evidence="1 2">
    <name type="scientific">Allocatelliglobosispora scoriae</name>
    <dbReference type="NCBI Taxonomy" id="643052"/>
    <lineage>
        <taxon>Bacteria</taxon>
        <taxon>Bacillati</taxon>
        <taxon>Actinomycetota</taxon>
        <taxon>Actinomycetes</taxon>
        <taxon>Micromonosporales</taxon>
        <taxon>Micromonosporaceae</taxon>
        <taxon>Allocatelliglobosispora</taxon>
    </lineage>
</organism>
<sequence>MEEMQRVREERDPLVRVRLATTAVSRYQDAISELGVIRRDAVEELRGQGLTLTEIAEQAGVSRARLSQVGAPRPKAERGLLSTGNGVIIAVPVESAAYPGHDATRPVIHREDAEFVHRISVLAQSYGLTAETEYVGQSEFIDMNRDGLIVTCGPRQSPWLEQLLTGDPNYGFGRDTTGWYLEDKSTGERHRSPQDRGETADFGYLGVLPRPDGDGGWIYAAGIHASGSRGAAMYLQEHIKDLYEETRNSLWSCLVRCDYAPDSGDLLSAEILAPVKRRGRLKPRKAS</sequence>
<accession>A0A841BZ44</accession>
<gene>
    <name evidence="1" type="ORF">F4553_005369</name>
</gene>
<proteinExistence type="predicted"/>
<name>A0A841BZ44_9ACTN</name>
<evidence type="ECO:0000313" key="2">
    <source>
        <dbReference type="Proteomes" id="UP000587527"/>
    </source>
</evidence>
<comment type="caution">
    <text evidence="1">The sequence shown here is derived from an EMBL/GenBank/DDBJ whole genome shotgun (WGS) entry which is preliminary data.</text>
</comment>
<evidence type="ECO:0008006" key="3">
    <source>
        <dbReference type="Google" id="ProtNLM"/>
    </source>
</evidence>
<dbReference type="RefSeq" id="WP_184840411.1">
    <property type="nucleotide sequence ID" value="NZ_JACHMN010000002.1"/>
</dbReference>